<evidence type="ECO:0000256" key="1">
    <source>
        <dbReference type="ARBA" id="ARBA00023015"/>
    </source>
</evidence>
<keyword evidence="3" id="KW-0804">Transcription</keyword>
<dbReference type="SUPFAM" id="SSF46689">
    <property type="entry name" value="Homeodomain-like"/>
    <property type="match status" value="2"/>
</dbReference>
<feature type="domain" description="HTH araC/xylS-type" evidence="4">
    <location>
        <begin position="199"/>
        <end position="297"/>
    </location>
</feature>
<evidence type="ECO:0000256" key="3">
    <source>
        <dbReference type="ARBA" id="ARBA00023163"/>
    </source>
</evidence>
<name>A0A1H3XXW5_9GAMM</name>
<keyword evidence="1" id="KW-0805">Transcription regulation</keyword>
<protein>
    <submittedName>
        <fullName evidence="5">Transcriptional regulator, AraC family</fullName>
    </submittedName>
</protein>
<dbReference type="PROSITE" id="PS01124">
    <property type="entry name" value="HTH_ARAC_FAMILY_2"/>
    <property type="match status" value="1"/>
</dbReference>
<dbReference type="RefSeq" id="WP_091821981.1">
    <property type="nucleotide sequence ID" value="NZ_FNRJ01000001.1"/>
</dbReference>
<gene>
    <name evidence="5" type="ORF">SAMN02745729_101309</name>
</gene>
<evidence type="ECO:0000256" key="2">
    <source>
        <dbReference type="ARBA" id="ARBA00023125"/>
    </source>
</evidence>
<dbReference type="InterPro" id="IPR020449">
    <property type="entry name" value="Tscrpt_reg_AraC-type_HTH"/>
</dbReference>
<evidence type="ECO:0000259" key="4">
    <source>
        <dbReference type="PROSITE" id="PS01124"/>
    </source>
</evidence>
<dbReference type="PROSITE" id="PS00041">
    <property type="entry name" value="HTH_ARAC_FAMILY_1"/>
    <property type="match status" value="1"/>
</dbReference>
<keyword evidence="2" id="KW-0238">DNA-binding</keyword>
<evidence type="ECO:0000313" key="5">
    <source>
        <dbReference type="EMBL" id="SEA04307.1"/>
    </source>
</evidence>
<dbReference type="GO" id="GO:0043565">
    <property type="term" value="F:sequence-specific DNA binding"/>
    <property type="evidence" value="ECO:0007669"/>
    <property type="project" value="InterPro"/>
</dbReference>
<dbReference type="InterPro" id="IPR053142">
    <property type="entry name" value="PchR_regulatory_protein"/>
</dbReference>
<dbReference type="GO" id="GO:0003700">
    <property type="term" value="F:DNA-binding transcription factor activity"/>
    <property type="evidence" value="ECO:0007669"/>
    <property type="project" value="InterPro"/>
</dbReference>
<dbReference type="Proteomes" id="UP000242469">
    <property type="component" value="Unassembled WGS sequence"/>
</dbReference>
<sequence length="299" mass="33525">MPLHLSADFFIKQRQLSGWFEQNLAVDGINRFTTARISPDIQITRSHCNFTDSCQCCIEHPAPTTLVLYGISGICQFSTENHQCTVRPGDLWVMQTAEEPLQRLTPANQICAMQVVKCSTQRLYDTAIPALIPPFRLCRIARQSQPPVGFQRLFNNPLSTAIDKLMAESQALELLAHSLNLMQAEAPPQPPAGASDTLHLATELLTTDLCSPPSLEALAKATGMSHVRLNREFKLYFGNTVFGWLRQHRMSLARHQLRHSRREITEIALQLGYSSASHFSSSFRQHNGCTPLQYRINAA</sequence>
<evidence type="ECO:0000313" key="6">
    <source>
        <dbReference type="Proteomes" id="UP000242469"/>
    </source>
</evidence>
<dbReference type="InterPro" id="IPR018060">
    <property type="entry name" value="HTH_AraC"/>
</dbReference>
<dbReference type="STRING" id="1122198.SAMN02745729_101309"/>
<dbReference type="OrthoDB" id="282744at2"/>
<dbReference type="InterPro" id="IPR018062">
    <property type="entry name" value="HTH_AraC-typ_CS"/>
</dbReference>
<dbReference type="AlphaFoldDB" id="A0A1H3XXW5"/>
<keyword evidence="6" id="KW-1185">Reference proteome</keyword>
<dbReference type="EMBL" id="FNRJ01000001">
    <property type="protein sequence ID" value="SEA04307.1"/>
    <property type="molecule type" value="Genomic_DNA"/>
</dbReference>
<dbReference type="InterPro" id="IPR009057">
    <property type="entry name" value="Homeodomain-like_sf"/>
</dbReference>
<proteinExistence type="predicted"/>
<dbReference type="SMART" id="SM00342">
    <property type="entry name" value="HTH_ARAC"/>
    <property type="match status" value="1"/>
</dbReference>
<accession>A0A1H3XXW5</accession>
<dbReference type="PANTHER" id="PTHR47893:SF1">
    <property type="entry name" value="REGULATORY PROTEIN PCHR"/>
    <property type="match status" value="1"/>
</dbReference>
<organism evidence="5 6">
    <name type="scientific">Marinobacterium iners DSM 11526</name>
    <dbReference type="NCBI Taxonomy" id="1122198"/>
    <lineage>
        <taxon>Bacteria</taxon>
        <taxon>Pseudomonadati</taxon>
        <taxon>Pseudomonadota</taxon>
        <taxon>Gammaproteobacteria</taxon>
        <taxon>Oceanospirillales</taxon>
        <taxon>Oceanospirillaceae</taxon>
        <taxon>Marinobacterium</taxon>
    </lineage>
</organism>
<dbReference type="Pfam" id="PF12833">
    <property type="entry name" value="HTH_18"/>
    <property type="match status" value="1"/>
</dbReference>
<dbReference type="PANTHER" id="PTHR47893">
    <property type="entry name" value="REGULATORY PROTEIN PCHR"/>
    <property type="match status" value="1"/>
</dbReference>
<reference evidence="6" key="1">
    <citation type="submission" date="2016-10" db="EMBL/GenBank/DDBJ databases">
        <authorList>
            <person name="Varghese N."/>
            <person name="Submissions S."/>
        </authorList>
    </citation>
    <scope>NUCLEOTIDE SEQUENCE [LARGE SCALE GENOMIC DNA]</scope>
    <source>
        <strain evidence="6">DSM 11526</strain>
    </source>
</reference>
<dbReference type="Gene3D" id="1.10.10.60">
    <property type="entry name" value="Homeodomain-like"/>
    <property type="match status" value="2"/>
</dbReference>
<dbReference type="PRINTS" id="PR00032">
    <property type="entry name" value="HTHARAC"/>
</dbReference>